<dbReference type="OrthoDB" id="9802800at2"/>
<sequence>MNINNNEFRKYAIQHRGISSLVVDSYARHHQHQINSLTPYIIEERQLNVTQMDVFSRLMADRIIFLGDPINDYVANVITAQLLFLESADRNRDIQMYINSPGGSVYAGLGIYDTMQIISPEVATICTGMAASFGAVLLVAGTKGKRTALKHARVMIHQPHGGAEGQTSDIEITAREFVKLKKELNEIIATHSGQSVKRVEKDGDRDYWMTADEAKEYGIIDDVLEKNPKKKAAENNPQ</sequence>
<comment type="catalytic activity">
    <reaction evidence="6">
        <text>Hydrolysis of proteins to small peptides in the presence of ATP and magnesium. alpha-casein is the usual test substrate. In the absence of ATP, only oligopeptides shorter than five residues are hydrolyzed (such as succinyl-Leu-Tyr-|-NHMec, and Leu-Tyr-Leu-|-Tyr-Trp, in which cleavage of the -Tyr-|-Leu- and -Tyr-|-Trp bonds also occurs).</text>
        <dbReference type="EC" id="3.4.21.92"/>
    </reaction>
</comment>
<comment type="similarity">
    <text evidence="1 6 7">Belongs to the peptidase S14 family.</text>
</comment>
<dbReference type="PANTHER" id="PTHR10381:SF70">
    <property type="entry name" value="ATP-DEPENDENT CLP PROTEASE PROTEOLYTIC SUBUNIT"/>
    <property type="match status" value="1"/>
</dbReference>
<dbReference type="PANTHER" id="PTHR10381">
    <property type="entry name" value="ATP-DEPENDENT CLP PROTEASE PROTEOLYTIC SUBUNIT"/>
    <property type="match status" value="1"/>
</dbReference>
<evidence type="ECO:0000256" key="2">
    <source>
        <dbReference type="ARBA" id="ARBA00022490"/>
    </source>
</evidence>
<dbReference type="NCBIfam" id="NF011091">
    <property type="entry name" value="PRK14514.1"/>
    <property type="match status" value="1"/>
</dbReference>
<evidence type="ECO:0000256" key="6">
    <source>
        <dbReference type="HAMAP-Rule" id="MF_00444"/>
    </source>
</evidence>
<dbReference type="InterPro" id="IPR029045">
    <property type="entry name" value="ClpP/crotonase-like_dom_sf"/>
</dbReference>
<dbReference type="GO" id="GO:0009368">
    <property type="term" value="C:endopeptidase Clp complex"/>
    <property type="evidence" value="ECO:0007669"/>
    <property type="project" value="TreeGrafter"/>
</dbReference>
<evidence type="ECO:0000313" key="8">
    <source>
        <dbReference type="EMBL" id="RPD38710.1"/>
    </source>
</evidence>
<feature type="active site" description="Nucleophile" evidence="6">
    <location>
        <position position="132"/>
    </location>
</feature>
<reference evidence="9" key="1">
    <citation type="submission" date="2018-11" db="EMBL/GenBank/DDBJ databases">
        <title>Chitinophaga lutea sp.nov., isolate from arsenic contaminated soil.</title>
        <authorList>
            <person name="Zong Y."/>
        </authorList>
    </citation>
    <scope>NUCLEOTIDE SEQUENCE [LARGE SCALE GENOMIC DNA]</scope>
    <source>
        <strain evidence="9">YLT18</strain>
    </source>
</reference>
<dbReference type="EMBL" id="RMBX01000014">
    <property type="protein sequence ID" value="RPD38710.1"/>
    <property type="molecule type" value="Genomic_DNA"/>
</dbReference>
<evidence type="ECO:0000313" key="9">
    <source>
        <dbReference type="Proteomes" id="UP000279089"/>
    </source>
</evidence>
<feature type="active site" evidence="6">
    <location>
        <position position="157"/>
    </location>
</feature>
<comment type="subunit">
    <text evidence="6">Fourteen ClpP subunits assemble into 2 heptameric rings which stack back to back to give a disk-like structure with a central cavity, resembling the structure of eukaryotic proteasomes.</text>
</comment>
<organism evidence="8 9">
    <name type="scientific">Chitinophaga barathri</name>
    <dbReference type="NCBI Taxonomy" id="1647451"/>
    <lineage>
        <taxon>Bacteria</taxon>
        <taxon>Pseudomonadati</taxon>
        <taxon>Bacteroidota</taxon>
        <taxon>Chitinophagia</taxon>
        <taxon>Chitinophagales</taxon>
        <taxon>Chitinophagaceae</taxon>
        <taxon>Chitinophaga</taxon>
    </lineage>
</organism>
<gene>
    <name evidence="6 8" type="primary">clpP</name>
    <name evidence="8" type="ORF">EG028_23670</name>
</gene>
<dbReference type="GO" id="GO:0051117">
    <property type="term" value="F:ATPase binding"/>
    <property type="evidence" value="ECO:0007669"/>
    <property type="project" value="TreeGrafter"/>
</dbReference>
<dbReference type="NCBIfam" id="NF009205">
    <property type="entry name" value="PRK12553.1"/>
    <property type="match status" value="1"/>
</dbReference>
<dbReference type="Proteomes" id="UP000279089">
    <property type="component" value="Unassembled WGS sequence"/>
</dbReference>
<comment type="subcellular location">
    <subcellularLocation>
        <location evidence="6">Cytoplasm</location>
    </subcellularLocation>
</comment>
<comment type="function">
    <text evidence="6">Cleaves peptides in various proteins in a process that requires ATP hydrolysis. Has a chymotrypsin-like activity. Plays a major role in the degradation of misfolded proteins.</text>
</comment>
<dbReference type="RefSeq" id="WP_120518744.1">
    <property type="nucleotide sequence ID" value="NZ_QXZY01000014.1"/>
</dbReference>
<dbReference type="CDD" id="cd07017">
    <property type="entry name" value="S14_ClpP_2"/>
    <property type="match status" value="1"/>
</dbReference>
<evidence type="ECO:0000256" key="7">
    <source>
        <dbReference type="RuleBase" id="RU003567"/>
    </source>
</evidence>
<evidence type="ECO:0000256" key="3">
    <source>
        <dbReference type="ARBA" id="ARBA00022670"/>
    </source>
</evidence>
<evidence type="ECO:0000256" key="1">
    <source>
        <dbReference type="ARBA" id="ARBA00007039"/>
    </source>
</evidence>
<dbReference type="GO" id="GO:0004252">
    <property type="term" value="F:serine-type endopeptidase activity"/>
    <property type="evidence" value="ECO:0007669"/>
    <property type="project" value="UniProtKB-UniRule"/>
</dbReference>
<dbReference type="Pfam" id="PF00574">
    <property type="entry name" value="CLP_protease"/>
    <property type="match status" value="1"/>
</dbReference>
<dbReference type="EC" id="3.4.21.92" evidence="6"/>
<keyword evidence="9" id="KW-1185">Reference proteome</keyword>
<dbReference type="GO" id="GO:0006515">
    <property type="term" value="P:protein quality control for misfolded or incompletely synthesized proteins"/>
    <property type="evidence" value="ECO:0007669"/>
    <property type="project" value="TreeGrafter"/>
</dbReference>
<dbReference type="HAMAP" id="MF_00444">
    <property type="entry name" value="ClpP"/>
    <property type="match status" value="1"/>
</dbReference>
<keyword evidence="4 6" id="KW-0378">Hydrolase</keyword>
<dbReference type="InterPro" id="IPR001907">
    <property type="entry name" value="ClpP"/>
</dbReference>
<dbReference type="GO" id="GO:0005737">
    <property type="term" value="C:cytoplasm"/>
    <property type="evidence" value="ECO:0007669"/>
    <property type="project" value="UniProtKB-SubCell"/>
</dbReference>
<dbReference type="PRINTS" id="PR00127">
    <property type="entry name" value="CLPPROTEASEP"/>
</dbReference>
<accession>A0A3N4MF48</accession>
<evidence type="ECO:0000256" key="4">
    <source>
        <dbReference type="ARBA" id="ARBA00022801"/>
    </source>
</evidence>
<keyword evidence="3 6" id="KW-0645">Protease</keyword>
<keyword evidence="5 6" id="KW-0720">Serine protease</keyword>
<dbReference type="FunFam" id="3.90.226.10:FF:000002">
    <property type="entry name" value="ATP-dependent Clp protease proteolytic subunit"/>
    <property type="match status" value="1"/>
</dbReference>
<dbReference type="GO" id="GO:0004176">
    <property type="term" value="F:ATP-dependent peptidase activity"/>
    <property type="evidence" value="ECO:0007669"/>
    <property type="project" value="InterPro"/>
</dbReference>
<dbReference type="SUPFAM" id="SSF52096">
    <property type="entry name" value="ClpP/crotonase"/>
    <property type="match status" value="1"/>
</dbReference>
<name>A0A3N4MF48_9BACT</name>
<proteinExistence type="inferred from homology"/>
<dbReference type="Gene3D" id="3.90.226.10">
    <property type="entry name" value="2-enoyl-CoA Hydratase, Chain A, domain 1"/>
    <property type="match status" value="1"/>
</dbReference>
<dbReference type="InterPro" id="IPR023562">
    <property type="entry name" value="ClpP/TepA"/>
</dbReference>
<dbReference type="NCBIfam" id="NF001368">
    <property type="entry name" value="PRK00277.1"/>
    <property type="match status" value="1"/>
</dbReference>
<protein>
    <recommendedName>
        <fullName evidence="6 7">ATP-dependent Clp protease proteolytic subunit</fullName>
        <ecNumber evidence="6">3.4.21.92</ecNumber>
    </recommendedName>
    <alternativeName>
        <fullName evidence="6">Endopeptidase Clp</fullName>
    </alternativeName>
</protein>
<comment type="caution">
    <text evidence="8">The sequence shown here is derived from an EMBL/GenBank/DDBJ whole genome shotgun (WGS) entry which is preliminary data.</text>
</comment>
<evidence type="ECO:0000256" key="5">
    <source>
        <dbReference type="ARBA" id="ARBA00022825"/>
    </source>
</evidence>
<dbReference type="AlphaFoldDB" id="A0A3N4MF48"/>
<keyword evidence="2 6" id="KW-0963">Cytoplasm</keyword>